<reference evidence="2 4" key="2">
    <citation type="submission" date="2018-06" db="EMBL/GenBank/DDBJ databases">
        <authorList>
            <consortium name="Pathogen Informatics"/>
            <person name="Doyle S."/>
        </authorList>
    </citation>
    <scope>NUCLEOTIDE SEQUENCE [LARGE SCALE GENOMIC DNA]</scope>
    <source>
        <strain evidence="2 4">NCTC13832</strain>
    </source>
</reference>
<reference evidence="1 3" key="1">
    <citation type="submission" date="2015-01" db="EMBL/GenBank/DDBJ databases">
        <authorList>
            <person name="Guo J."/>
        </authorList>
    </citation>
    <scope>NUCLEOTIDE SEQUENCE [LARGE SCALE GENOMIC DNA]</scope>
    <source>
        <strain evidence="1 3">DSM 22147</strain>
    </source>
</reference>
<dbReference type="EMBL" id="UHDT01000001">
    <property type="protein sequence ID" value="SUM56482.1"/>
    <property type="molecule type" value="Genomic_DNA"/>
</dbReference>
<evidence type="ECO:0000313" key="4">
    <source>
        <dbReference type="Proteomes" id="UP000254100"/>
    </source>
</evidence>
<evidence type="ECO:0000313" key="2">
    <source>
        <dbReference type="EMBL" id="SUM56482.1"/>
    </source>
</evidence>
<evidence type="ECO:0000313" key="1">
    <source>
        <dbReference type="EMBL" id="KIX91852.1"/>
    </source>
</evidence>
<dbReference type="Proteomes" id="UP000254100">
    <property type="component" value="Unassembled WGS sequence"/>
</dbReference>
<name>A0A0D6XTB6_9STAP</name>
<protein>
    <submittedName>
        <fullName evidence="2">Uncharacterized protein</fullName>
    </submittedName>
</protein>
<dbReference type="AlphaFoldDB" id="A0A0D6XTB6"/>
<accession>A0A0D6XTB6</accession>
<sequence length="251" mass="28571">MAKFAFRDEERQKIIRSNQVIEEDRNTRFYCPNPRCNAELYICAIDGSKNAYFRATKSNSKHDLKCPYGTSVSEFDSNNYDESKFVFDDAIDNLLCATKTSSSTSSSTTHGTGEPGIHSIKTLRQMYALCKSLSVRDKYAGKEIGEMILDDRSQYRYPKGCFGNKLVEATVDGQIYDNKKKEVYLVAPINSKKYTFILSFSDETIYKAIRTEIYNNKDKILVVAGNWQSSGTYNKFKSKIISKKQVAIIKS</sequence>
<dbReference type="RefSeq" id="WP_044358446.1">
    <property type="nucleotide sequence ID" value="NZ_JXWY01000001.1"/>
</dbReference>
<evidence type="ECO:0000313" key="3">
    <source>
        <dbReference type="Proteomes" id="UP000032366"/>
    </source>
</evidence>
<gene>
    <name evidence="2" type="ORF">NCTC13832_00114</name>
    <name evidence="1" type="ORF">TP70_00020</name>
</gene>
<dbReference type="OrthoDB" id="9429497at2"/>
<dbReference type="Proteomes" id="UP000032366">
    <property type="component" value="Unassembled WGS sequence"/>
</dbReference>
<dbReference type="EMBL" id="JXWY01000001">
    <property type="protein sequence ID" value="KIX91852.1"/>
    <property type="molecule type" value="Genomic_DNA"/>
</dbReference>
<proteinExistence type="predicted"/>
<keyword evidence="3" id="KW-1185">Reference proteome</keyword>
<organism evidence="2 4">
    <name type="scientific">Staphylococcus microti</name>
    <dbReference type="NCBI Taxonomy" id="569857"/>
    <lineage>
        <taxon>Bacteria</taxon>
        <taxon>Bacillati</taxon>
        <taxon>Bacillota</taxon>
        <taxon>Bacilli</taxon>
        <taxon>Bacillales</taxon>
        <taxon>Staphylococcaceae</taxon>
        <taxon>Staphylococcus</taxon>
    </lineage>
</organism>